<evidence type="ECO:0000313" key="6">
    <source>
        <dbReference type="Proteomes" id="UP000298138"/>
    </source>
</evidence>
<evidence type="ECO:0000313" key="5">
    <source>
        <dbReference type="EMBL" id="TGZ83032.1"/>
    </source>
</evidence>
<keyword evidence="1" id="KW-0962">Peroxisome biogenesis</keyword>
<sequence length="265" mass="29543">MTTSDSPPSSKDVKTVISIKAAQTSALIARINRLLSTPQGIDRTLSLLYYLSTLVSPQLARLAALTTIKLPTPVPLLVLTPTAEHLAVLSTRVKAVASKISDVRMFLRLWGLFGMYAWAQSHIAAPPTDRIVNYLVSAQIGVNTIYQILENLAYLNGLNIVGFSKKTEGKMWIWSTRCWAAHIVLEFLRLERVRYMRAKKRKRSGSKEDKEETVAWRKAWVSNAAYLPLSLHWSTEKGLISDTAIGAFGVIASGIGFRETWRKTV</sequence>
<evidence type="ECO:0000256" key="4">
    <source>
        <dbReference type="ARBA" id="ARBA00046271"/>
    </source>
</evidence>
<evidence type="ECO:0000256" key="2">
    <source>
        <dbReference type="ARBA" id="ARBA00023136"/>
    </source>
</evidence>
<evidence type="ECO:0000256" key="1">
    <source>
        <dbReference type="ARBA" id="ARBA00022593"/>
    </source>
</evidence>
<dbReference type="AlphaFoldDB" id="A0A4S2N1L5"/>
<protein>
    <recommendedName>
        <fullName evidence="7">Peroxisomal biogenesis factor 11</fullName>
    </recommendedName>
</protein>
<dbReference type="OrthoDB" id="10005898at2759"/>
<dbReference type="PANTHER" id="PTHR12652">
    <property type="entry name" value="PEROXISOMAL BIOGENESIS FACTOR 11"/>
    <property type="match status" value="1"/>
</dbReference>
<dbReference type="PANTHER" id="PTHR12652:SF25">
    <property type="entry name" value="MICROBODY (PEROXISOME) PROLIFERATION PROTEIN PEROXIN 11C (EUROFUNG)"/>
    <property type="match status" value="1"/>
</dbReference>
<proteinExistence type="predicted"/>
<organism evidence="5 6">
    <name type="scientific">Ascodesmis nigricans</name>
    <dbReference type="NCBI Taxonomy" id="341454"/>
    <lineage>
        <taxon>Eukaryota</taxon>
        <taxon>Fungi</taxon>
        <taxon>Dikarya</taxon>
        <taxon>Ascomycota</taxon>
        <taxon>Pezizomycotina</taxon>
        <taxon>Pezizomycetes</taxon>
        <taxon>Pezizales</taxon>
        <taxon>Ascodesmidaceae</taxon>
        <taxon>Ascodesmis</taxon>
    </lineage>
</organism>
<keyword evidence="3" id="KW-0576">Peroxisome</keyword>
<dbReference type="InterPro" id="IPR008733">
    <property type="entry name" value="PEX11"/>
</dbReference>
<comment type="subcellular location">
    <subcellularLocation>
        <location evidence="4">Peroxisome membrane</location>
    </subcellularLocation>
</comment>
<dbReference type="Pfam" id="PF05648">
    <property type="entry name" value="PEX11"/>
    <property type="match status" value="1"/>
</dbReference>
<name>A0A4S2N1L5_9PEZI</name>
<keyword evidence="2" id="KW-0472">Membrane</keyword>
<dbReference type="GO" id="GO:0016559">
    <property type="term" value="P:peroxisome fission"/>
    <property type="evidence" value="ECO:0007669"/>
    <property type="project" value="InterPro"/>
</dbReference>
<dbReference type="InParanoid" id="A0A4S2N1L5"/>
<gene>
    <name evidence="5" type="ORF">EX30DRAFT_146838</name>
</gene>
<evidence type="ECO:0000256" key="3">
    <source>
        <dbReference type="ARBA" id="ARBA00023140"/>
    </source>
</evidence>
<dbReference type="EMBL" id="ML220114">
    <property type="protein sequence ID" value="TGZ83032.1"/>
    <property type="molecule type" value="Genomic_DNA"/>
</dbReference>
<keyword evidence="6" id="KW-1185">Reference proteome</keyword>
<evidence type="ECO:0008006" key="7">
    <source>
        <dbReference type="Google" id="ProtNLM"/>
    </source>
</evidence>
<dbReference type="GO" id="GO:0005778">
    <property type="term" value="C:peroxisomal membrane"/>
    <property type="evidence" value="ECO:0007669"/>
    <property type="project" value="UniProtKB-SubCell"/>
</dbReference>
<dbReference type="STRING" id="341454.A0A4S2N1L5"/>
<dbReference type="Proteomes" id="UP000298138">
    <property type="component" value="Unassembled WGS sequence"/>
</dbReference>
<reference evidence="5 6" key="1">
    <citation type="submission" date="2019-04" db="EMBL/GenBank/DDBJ databases">
        <title>Comparative genomics and transcriptomics to analyze fruiting body development in filamentous ascomycetes.</title>
        <authorList>
            <consortium name="DOE Joint Genome Institute"/>
            <person name="Lutkenhaus R."/>
            <person name="Traeger S."/>
            <person name="Breuer J."/>
            <person name="Kuo A."/>
            <person name="Lipzen A."/>
            <person name="Pangilinan J."/>
            <person name="Dilworth D."/>
            <person name="Sandor L."/>
            <person name="Poggeler S."/>
            <person name="Barry K."/>
            <person name="Grigoriev I.V."/>
            <person name="Nowrousian M."/>
        </authorList>
    </citation>
    <scope>NUCLEOTIDE SEQUENCE [LARGE SCALE GENOMIC DNA]</scope>
    <source>
        <strain evidence="5 6">CBS 389.68</strain>
    </source>
</reference>
<accession>A0A4S2N1L5</accession>